<reference evidence="7 8" key="2">
    <citation type="journal article" date="2010" name="Stand. Genomic Sci.">
        <title>Complete genome sequence of Desulfohalobium retbaense type strain (HR(100)).</title>
        <authorList>
            <person name="Spring S."/>
            <person name="Nolan M."/>
            <person name="Lapidus A."/>
            <person name="Glavina Del Rio T."/>
            <person name="Copeland A."/>
            <person name="Tice H."/>
            <person name="Cheng J.F."/>
            <person name="Lucas S."/>
            <person name="Land M."/>
            <person name="Chen F."/>
            <person name="Bruce D."/>
            <person name="Goodwin L."/>
            <person name="Pitluck S."/>
            <person name="Ivanova N."/>
            <person name="Mavromatis K."/>
            <person name="Mikhailova N."/>
            <person name="Pati A."/>
            <person name="Chen A."/>
            <person name="Palaniappan K."/>
            <person name="Hauser L."/>
            <person name="Chang Y.J."/>
            <person name="Jeffries C.D."/>
            <person name="Munk C."/>
            <person name="Kiss H."/>
            <person name="Chain P."/>
            <person name="Han C."/>
            <person name="Brettin T."/>
            <person name="Detter J.C."/>
            <person name="Schuler E."/>
            <person name="Goker M."/>
            <person name="Rohde M."/>
            <person name="Bristow J."/>
            <person name="Eisen J.A."/>
            <person name="Markowitz V."/>
            <person name="Hugenholtz P."/>
            <person name="Kyrpides N.C."/>
            <person name="Klenk H.P."/>
        </authorList>
    </citation>
    <scope>NUCLEOTIDE SEQUENCE [LARGE SCALE GENOMIC DNA]</scope>
    <source>
        <strain evidence="7 8">DSM 5692</strain>
    </source>
</reference>
<organism evidence="7 8">
    <name type="scientific">Desulfohalobium retbaense (strain ATCC 49708 / DSM 5692 / JCM 16813 / HR100)</name>
    <dbReference type="NCBI Taxonomy" id="485915"/>
    <lineage>
        <taxon>Bacteria</taxon>
        <taxon>Pseudomonadati</taxon>
        <taxon>Thermodesulfobacteriota</taxon>
        <taxon>Desulfovibrionia</taxon>
        <taxon>Desulfovibrionales</taxon>
        <taxon>Desulfohalobiaceae</taxon>
        <taxon>Desulfohalobium</taxon>
    </lineage>
</organism>
<dbReference type="SMART" id="SM00382">
    <property type="entry name" value="AAA"/>
    <property type="match status" value="1"/>
</dbReference>
<dbReference type="EMBL" id="CP001734">
    <property type="protein sequence ID" value="ACV69383.1"/>
    <property type="molecule type" value="Genomic_DNA"/>
</dbReference>
<dbReference type="GO" id="GO:0016887">
    <property type="term" value="F:ATP hydrolysis activity"/>
    <property type="evidence" value="ECO:0007669"/>
    <property type="project" value="InterPro"/>
</dbReference>
<dbReference type="OrthoDB" id="9809450at2"/>
<dbReference type="AlphaFoldDB" id="C8X4A9"/>
<keyword evidence="2" id="KW-1003">Cell membrane</keyword>
<dbReference type="InterPro" id="IPR008995">
    <property type="entry name" value="Mo/tungstate-bd_C_term_dom"/>
</dbReference>
<protein>
    <submittedName>
        <fullName evidence="7">ABC transporter related protein</fullName>
    </submittedName>
</protein>
<evidence type="ECO:0000313" key="7">
    <source>
        <dbReference type="EMBL" id="ACV69383.1"/>
    </source>
</evidence>
<dbReference type="PROSITE" id="PS50893">
    <property type="entry name" value="ABC_TRANSPORTER_2"/>
    <property type="match status" value="1"/>
</dbReference>
<name>C8X4A9_DESRD</name>
<keyword evidence="1" id="KW-0813">Transport</keyword>
<dbReference type="InterPro" id="IPR012340">
    <property type="entry name" value="NA-bd_OB-fold"/>
</dbReference>
<dbReference type="KEGG" id="drt:Dret_2099"/>
<sequence length="365" mass="41239">MARIVLENVSHTYDTSDRPDSDKTFAVQGLDICWDNGTANALLGPSGCGKTTLLNIISGLLTPSQGRVLIDGRDVTTQQPRERKIAQVFQFPVVYDAMSVYDNLAFPLRNAKYPRQEIDAKVREVAEILDLTDLLKAAAAKLNPADKQKISLGRGIVREDTAAILLDEPLTVIDPKLKWYLRRKLKEVQEELGRTMIYVTHDQHEALTFADQVTVIRDGVLVQNGTPQELHDEPQDPFIGYFIGSPGMNFFECHLEGERFVCRDQLTFPVPQAWRDVVRDHQGEQFGLGIRPEFVHVHQDAQQGAPCQVQVIEDTGAYRIFTLWQGDIRIKARVSEAVRRQEGDEVGVTFREDKMKLFQGAKRII</sequence>
<evidence type="ECO:0000256" key="2">
    <source>
        <dbReference type="ARBA" id="ARBA00022475"/>
    </source>
</evidence>
<dbReference type="GO" id="GO:0005524">
    <property type="term" value="F:ATP binding"/>
    <property type="evidence" value="ECO:0007669"/>
    <property type="project" value="UniProtKB-KW"/>
</dbReference>
<dbReference type="InterPro" id="IPR027417">
    <property type="entry name" value="P-loop_NTPase"/>
</dbReference>
<dbReference type="RefSeq" id="WP_015752524.1">
    <property type="nucleotide sequence ID" value="NC_013223.1"/>
</dbReference>
<dbReference type="eggNOG" id="COG3839">
    <property type="taxonomic scope" value="Bacteria"/>
</dbReference>
<evidence type="ECO:0000256" key="5">
    <source>
        <dbReference type="ARBA" id="ARBA00023136"/>
    </source>
</evidence>
<feature type="domain" description="ABC transporter" evidence="6">
    <location>
        <begin position="4"/>
        <end position="243"/>
    </location>
</feature>
<dbReference type="PANTHER" id="PTHR43875">
    <property type="entry name" value="MALTODEXTRIN IMPORT ATP-BINDING PROTEIN MSMX"/>
    <property type="match status" value="1"/>
</dbReference>
<dbReference type="CDD" id="cd03259">
    <property type="entry name" value="ABC_Carb_Solutes_like"/>
    <property type="match status" value="1"/>
</dbReference>
<evidence type="ECO:0000313" key="8">
    <source>
        <dbReference type="Proteomes" id="UP000001052"/>
    </source>
</evidence>
<gene>
    <name evidence="7" type="ordered locus">Dret_2099</name>
</gene>
<dbReference type="Gene3D" id="2.40.50.140">
    <property type="entry name" value="Nucleic acid-binding proteins"/>
    <property type="match status" value="1"/>
</dbReference>
<dbReference type="InterPro" id="IPR003593">
    <property type="entry name" value="AAA+_ATPase"/>
</dbReference>
<dbReference type="STRING" id="485915.Dret_2099"/>
<keyword evidence="5" id="KW-0472">Membrane</keyword>
<dbReference type="Pfam" id="PF00005">
    <property type="entry name" value="ABC_tran"/>
    <property type="match status" value="1"/>
</dbReference>
<dbReference type="PANTHER" id="PTHR43875:SF14">
    <property type="entry name" value="ABC TRANSPORTER ATP-BINDING PROTEIN"/>
    <property type="match status" value="1"/>
</dbReference>
<dbReference type="GO" id="GO:0055052">
    <property type="term" value="C:ATP-binding cassette (ABC) transporter complex, substrate-binding subunit-containing"/>
    <property type="evidence" value="ECO:0007669"/>
    <property type="project" value="TreeGrafter"/>
</dbReference>
<dbReference type="InterPro" id="IPR015853">
    <property type="entry name" value="ABC_transpr_FbpC"/>
</dbReference>
<dbReference type="HOGENOM" id="CLU_000604_1_1_7"/>
<dbReference type="SUPFAM" id="SSF52540">
    <property type="entry name" value="P-loop containing nucleoside triphosphate hydrolases"/>
    <property type="match status" value="1"/>
</dbReference>
<dbReference type="GO" id="GO:0015408">
    <property type="term" value="F:ABC-type ferric iron transporter activity"/>
    <property type="evidence" value="ECO:0007669"/>
    <property type="project" value="InterPro"/>
</dbReference>
<dbReference type="Proteomes" id="UP000001052">
    <property type="component" value="Chromosome"/>
</dbReference>
<evidence type="ECO:0000256" key="3">
    <source>
        <dbReference type="ARBA" id="ARBA00022741"/>
    </source>
</evidence>
<dbReference type="Gene3D" id="2.40.50.100">
    <property type="match status" value="1"/>
</dbReference>
<evidence type="ECO:0000256" key="4">
    <source>
        <dbReference type="ARBA" id="ARBA00022840"/>
    </source>
</evidence>
<evidence type="ECO:0000259" key="6">
    <source>
        <dbReference type="PROSITE" id="PS50893"/>
    </source>
</evidence>
<keyword evidence="4" id="KW-0067">ATP-binding</keyword>
<keyword evidence="8" id="KW-1185">Reference proteome</keyword>
<reference evidence="8" key="1">
    <citation type="submission" date="2009-09" db="EMBL/GenBank/DDBJ databases">
        <title>The complete chromosome of Desulfohalobium retbaense DSM 5692.</title>
        <authorList>
            <consortium name="US DOE Joint Genome Institute (JGI-PGF)"/>
            <person name="Lucas S."/>
            <person name="Copeland A."/>
            <person name="Lapidus A."/>
            <person name="Glavina del Rio T."/>
            <person name="Dalin E."/>
            <person name="Tice H."/>
            <person name="Bruce D."/>
            <person name="Goodwin L."/>
            <person name="Pitluck S."/>
            <person name="Kyrpides N."/>
            <person name="Mavromatis K."/>
            <person name="Ivanova N."/>
            <person name="Mikhailova N."/>
            <person name="Munk A.C."/>
            <person name="Brettin T."/>
            <person name="Detter J.C."/>
            <person name="Han C."/>
            <person name="Tapia R."/>
            <person name="Larimer F."/>
            <person name="Land M."/>
            <person name="Hauser L."/>
            <person name="Markowitz V."/>
            <person name="Cheng J.-F."/>
            <person name="Hugenholtz P."/>
            <person name="Woyke T."/>
            <person name="Wu D."/>
            <person name="Spring S."/>
            <person name="Klenk H.-P."/>
            <person name="Eisen J.A."/>
        </authorList>
    </citation>
    <scope>NUCLEOTIDE SEQUENCE [LARGE SCALE GENOMIC DNA]</scope>
    <source>
        <strain evidence="8">DSM 5692</strain>
    </source>
</reference>
<accession>C8X4A9</accession>
<dbReference type="FunFam" id="3.40.50.300:FF:000042">
    <property type="entry name" value="Maltose/maltodextrin ABC transporter, ATP-binding protein"/>
    <property type="match status" value="1"/>
</dbReference>
<dbReference type="InterPro" id="IPR047641">
    <property type="entry name" value="ABC_transpr_MalK/UgpC-like"/>
</dbReference>
<dbReference type="InterPro" id="IPR003439">
    <property type="entry name" value="ABC_transporter-like_ATP-bd"/>
</dbReference>
<evidence type="ECO:0000256" key="1">
    <source>
        <dbReference type="ARBA" id="ARBA00022448"/>
    </source>
</evidence>
<keyword evidence="3" id="KW-0547">Nucleotide-binding</keyword>
<dbReference type="InterPro" id="IPR040582">
    <property type="entry name" value="OB_MalK-like"/>
</dbReference>
<dbReference type="SUPFAM" id="SSF50331">
    <property type="entry name" value="MOP-like"/>
    <property type="match status" value="1"/>
</dbReference>
<dbReference type="Pfam" id="PF17912">
    <property type="entry name" value="OB_MalK"/>
    <property type="match status" value="1"/>
</dbReference>
<proteinExistence type="predicted"/>
<dbReference type="Gene3D" id="3.40.50.300">
    <property type="entry name" value="P-loop containing nucleotide triphosphate hydrolases"/>
    <property type="match status" value="1"/>
</dbReference>